<evidence type="ECO:0000259" key="1">
    <source>
        <dbReference type="Pfam" id="PF05709"/>
    </source>
</evidence>
<dbReference type="Proteomes" id="UP000676917">
    <property type="component" value="Unassembled WGS sequence"/>
</dbReference>
<dbReference type="EMBL" id="BORP01000004">
    <property type="protein sequence ID" value="GIO27722.1"/>
    <property type="molecule type" value="Genomic_DNA"/>
</dbReference>
<evidence type="ECO:0000313" key="3">
    <source>
        <dbReference type="EMBL" id="GIO27722.1"/>
    </source>
</evidence>
<protein>
    <recommendedName>
        <fullName evidence="5">Phage tail family protein</fullName>
    </recommendedName>
</protein>
<dbReference type="Pfam" id="PF05709">
    <property type="entry name" value="Sipho_tail"/>
    <property type="match status" value="1"/>
</dbReference>
<feature type="domain" description="Siphovirus-type tail component C-terminal" evidence="2">
    <location>
        <begin position="175"/>
        <end position="280"/>
    </location>
</feature>
<dbReference type="Gene3D" id="2.40.30.200">
    <property type="match status" value="1"/>
</dbReference>
<dbReference type="RefSeq" id="WP_212921187.1">
    <property type="nucleotide sequence ID" value="NZ_BORP01000004.1"/>
</dbReference>
<evidence type="ECO:0008006" key="5">
    <source>
        <dbReference type="Google" id="ProtNLM"/>
    </source>
</evidence>
<keyword evidence="4" id="KW-1185">Reference proteome</keyword>
<gene>
    <name evidence="3" type="ORF">J43TS3_23330</name>
</gene>
<accession>A0A919X835</accession>
<dbReference type="InterPro" id="IPR054738">
    <property type="entry name" value="Siphovirus-type_tail_C"/>
</dbReference>
<evidence type="ECO:0000313" key="4">
    <source>
        <dbReference type="Proteomes" id="UP000676917"/>
    </source>
</evidence>
<evidence type="ECO:0000259" key="2">
    <source>
        <dbReference type="Pfam" id="PF22768"/>
    </source>
</evidence>
<organism evidence="3 4">
    <name type="scientific">Ornithinibacillus bavariensis</name>
    <dbReference type="NCBI Taxonomy" id="545502"/>
    <lineage>
        <taxon>Bacteria</taxon>
        <taxon>Bacillati</taxon>
        <taxon>Bacillota</taxon>
        <taxon>Bacilli</taxon>
        <taxon>Bacillales</taxon>
        <taxon>Bacillaceae</taxon>
        <taxon>Ornithinibacillus</taxon>
    </lineage>
</organism>
<dbReference type="Pfam" id="PF22768">
    <property type="entry name" value="SPP1_Dit"/>
    <property type="match status" value="1"/>
</dbReference>
<dbReference type="InterPro" id="IPR008841">
    <property type="entry name" value="Siphovirus-type_tail_N"/>
</dbReference>
<feature type="domain" description="Siphovirus-type tail component RIFT-related" evidence="1">
    <location>
        <begin position="8"/>
        <end position="89"/>
    </location>
</feature>
<dbReference type="Gene3D" id="2.60.120.860">
    <property type="match status" value="1"/>
</dbReference>
<name>A0A919X835_9BACI</name>
<reference evidence="3" key="1">
    <citation type="submission" date="2021-03" db="EMBL/GenBank/DDBJ databases">
        <title>Antimicrobial resistance genes in bacteria isolated from Japanese honey, and their potential for conferring macrolide and lincosamide resistance in the American foulbrood pathogen Paenibacillus larvae.</title>
        <authorList>
            <person name="Okamoto M."/>
            <person name="Kumagai M."/>
            <person name="Kanamori H."/>
            <person name="Takamatsu D."/>
        </authorList>
    </citation>
    <scope>NUCLEOTIDE SEQUENCE</scope>
    <source>
        <strain evidence="3">J43TS3</strain>
    </source>
</reference>
<dbReference type="AlphaFoldDB" id="A0A919X835"/>
<comment type="caution">
    <text evidence="3">The sequence shown here is derived from an EMBL/GenBank/DDBJ whole genome shotgun (WGS) entry which is preliminary data.</text>
</comment>
<proteinExistence type="predicted"/>
<sequence>MIRFSNSRGQSIEFKEGCQFRIFNIDGVGGSDVDVQLQSAPYQDGATHIDSILEPRSISIEFGIFANNKKEIYELRRYISEVFNPKFGIGTLFLNYGGVSFEIEATAESGPNFPGGSTNETSRFQRGMLSLICPNPYWKSEQITEAPTFEALFEFPFEGAFEMGIQRDLRTIINDGDAPTPIQIEFYGPATNPIVINNTTGEFIKVNQRLQEGEYMRIDTTPGDKSVFFVSPDGTERNVFNWIDLESTFFLLQIGENEIEYSADSDIQGAIFNIYYSKQYVGV</sequence>